<dbReference type="RefSeq" id="WP_083374425.1">
    <property type="nucleotide sequence ID" value="NZ_JBELQD010000024.1"/>
</dbReference>
<name>A0ABV1R6F3_9HYPH</name>
<dbReference type="Pfam" id="PF10463">
    <property type="entry name" value="Peptidase_U49"/>
    <property type="match status" value="1"/>
</dbReference>
<protein>
    <submittedName>
        <fullName evidence="1">Phage exclusion protein Lit family protein</fullName>
    </submittedName>
</protein>
<dbReference type="EMBL" id="JBELQD010000024">
    <property type="protein sequence ID" value="MER2290428.1"/>
    <property type="molecule type" value="Genomic_DNA"/>
</dbReference>
<organism evidence="1 2">
    <name type="scientific">Methylobacterium brachiatum</name>
    <dbReference type="NCBI Taxonomy" id="269660"/>
    <lineage>
        <taxon>Bacteria</taxon>
        <taxon>Pseudomonadati</taxon>
        <taxon>Pseudomonadota</taxon>
        <taxon>Alphaproteobacteria</taxon>
        <taxon>Hyphomicrobiales</taxon>
        <taxon>Methylobacteriaceae</taxon>
        <taxon>Methylobacterium</taxon>
    </lineage>
</organism>
<proteinExistence type="predicted"/>
<sequence length="344" mass="37824">MANGRPSHIGGGRHDLLDAVSRAARRAKSMSCLPQVFSTFRPVVERWYLACCDDAGVTPAEVPLKLEDLALEVPRTFRSEFAAVTPPPAVRITWNGLASLWAFSQAVVRVGRPMFEAQRTADPTAGPPQLAIGGELEEGLHLFELSSRLSRNKFDGWVDWAPVPDPDAVGASLGGNRTFENALGWIMRHELAHLRLNHHAVAEPLPHEAKEQEFQADAQATHWMKGSLQVDPGRALETRPSETELDLERRALGMFTGLAWVAQFELVPHGNSSTHPPVMDRIGRMIGDLRLADDSFACEMLSYVTKVLVDPEGVWPPDQEVPTAKDAAMEAMFRLSRAVAAFKG</sequence>
<dbReference type="InterPro" id="IPR019504">
    <property type="entry name" value="Peptidase_U49_Lit_pept"/>
</dbReference>
<comment type="caution">
    <text evidence="1">The sequence shown here is derived from an EMBL/GenBank/DDBJ whole genome shotgun (WGS) entry which is preliminary data.</text>
</comment>
<keyword evidence="2" id="KW-1185">Reference proteome</keyword>
<evidence type="ECO:0000313" key="1">
    <source>
        <dbReference type="EMBL" id="MER2290428.1"/>
    </source>
</evidence>
<evidence type="ECO:0000313" key="2">
    <source>
        <dbReference type="Proteomes" id="UP001432995"/>
    </source>
</evidence>
<accession>A0ABV1R6F3</accession>
<dbReference type="Proteomes" id="UP001432995">
    <property type="component" value="Unassembled WGS sequence"/>
</dbReference>
<gene>
    <name evidence="1" type="ORF">ABS770_19350</name>
</gene>
<reference evidence="1" key="1">
    <citation type="submission" date="2024-06" db="EMBL/GenBank/DDBJ databases">
        <authorList>
            <person name="Campbell A.G."/>
        </authorList>
    </citation>
    <scope>NUCLEOTIDE SEQUENCE</scope>
    <source>
        <strain evidence="1">EM17</strain>
    </source>
</reference>